<protein>
    <recommendedName>
        <fullName evidence="3">Tail assembly chaperone</fullName>
    </recommendedName>
</protein>
<evidence type="ECO:0008006" key="3">
    <source>
        <dbReference type="Google" id="ProtNLM"/>
    </source>
</evidence>
<accession>A0A7G9A4K8</accession>
<name>A0A7G9A4K8_9VIRU</name>
<feature type="region of interest" description="Disordered" evidence="1">
    <location>
        <begin position="125"/>
        <end position="146"/>
    </location>
</feature>
<reference evidence="2" key="1">
    <citation type="submission" date="2020-07" db="EMBL/GenBank/DDBJ databases">
        <title>Dissolved microcystin release linked to lysis of a Microcystis spp. bloom in Lake Erie (USA) attributed to a novel cyanophage.</title>
        <authorList>
            <person name="McKindles K.M."/>
            <person name="Manes M.A."/>
            <person name="DeMarco J.R."/>
            <person name="McClure A."/>
            <person name="McKay R.M."/>
            <person name="Davis T.W."/>
            <person name="Bullerjahn G.S."/>
        </authorList>
    </citation>
    <scope>NUCLEOTIDE SEQUENCE</scope>
</reference>
<feature type="compositionally biased region" description="Polar residues" evidence="1">
    <location>
        <begin position="136"/>
        <end position="146"/>
    </location>
</feature>
<organism evidence="2">
    <name type="scientific">Bacteriophage sp</name>
    <dbReference type="NCBI Taxonomy" id="38018"/>
    <lineage>
        <taxon>Viruses</taxon>
    </lineage>
</organism>
<proteinExistence type="predicted"/>
<evidence type="ECO:0000256" key="1">
    <source>
        <dbReference type="SAM" id="MobiDB-lite"/>
    </source>
</evidence>
<evidence type="ECO:0000313" key="2">
    <source>
        <dbReference type="EMBL" id="QNL31681.1"/>
    </source>
</evidence>
<dbReference type="EMBL" id="MT840188">
    <property type="protein sequence ID" value="QNL31681.1"/>
    <property type="molecule type" value="Genomic_DNA"/>
</dbReference>
<sequence length="146" mass="16163">MATKKNQLSVLIPDRSFDTSIGDLVLKPFKFKQFKEALEIIEKYLKVILGGEDVTTGSIVSFLLEKSEEDYSVLVDIVKLLSLVSGKESEEIDELTYDEVFALLSEVIDQNMDFFSRIGKKINPGPVAKPNGETPEVTTGESESLG</sequence>